<dbReference type="InterPro" id="IPR036885">
    <property type="entry name" value="SWIB_MDM2_dom_sf"/>
</dbReference>
<evidence type="ECO:0000259" key="1">
    <source>
        <dbReference type="PROSITE" id="PS50296"/>
    </source>
</evidence>
<dbReference type="InParanoid" id="G7DZ42"/>
<dbReference type="PANTHER" id="PTHR12217">
    <property type="entry name" value="EUKARYOTIC TRANSLATION INITIATION FACTOR 2D"/>
    <property type="match status" value="1"/>
</dbReference>
<dbReference type="InterPro" id="IPR015947">
    <property type="entry name" value="PUA-like_sf"/>
</dbReference>
<dbReference type="HOGENOM" id="CLU_012487_1_1_1"/>
<dbReference type="OrthoDB" id="199771at2759"/>
<organism evidence="2 3">
    <name type="scientific">Mixia osmundae (strain CBS 9802 / IAM 14324 / JCM 22182 / KY 12970)</name>
    <dbReference type="NCBI Taxonomy" id="764103"/>
    <lineage>
        <taxon>Eukaryota</taxon>
        <taxon>Fungi</taxon>
        <taxon>Dikarya</taxon>
        <taxon>Basidiomycota</taxon>
        <taxon>Pucciniomycotina</taxon>
        <taxon>Mixiomycetes</taxon>
        <taxon>Mixiales</taxon>
        <taxon>Mixiaceae</taxon>
        <taxon>Mixia</taxon>
    </lineage>
</organism>
<dbReference type="RefSeq" id="XP_014566848.1">
    <property type="nucleotide sequence ID" value="XM_014711362.1"/>
</dbReference>
<dbReference type="Pfam" id="PF17832">
    <property type="entry name" value="Pre-PUA"/>
    <property type="match status" value="1"/>
</dbReference>
<gene>
    <name evidence="2" type="primary">Mo02509</name>
    <name evidence="2" type="ORF">E5Q_02509</name>
</gene>
<feature type="domain" description="SUI1" evidence="1">
    <location>
        <begin position="481"/>
        <end position="555"/>
    </location>
</feature>
<name>G7DZ42_MIXOS</name>
<dbReference type="GO" id="GO:0003743">
    <property type="term" value="F:translation initiation factor activity"/>
    <property type="evidence" value="ECO:0007669"/>
    <property type="project" value="InterPro"/>
</dbReference>
<evidence type="ECO:0000313" key="3">
    <source>
        <dbReference type="Proteomes" id="UP000009131"/>
    </source>
</evidence>
<dbReference type="InterPro" id="IPR036877">
    <property type="entry name" value="SUI1_dom_sf"/>
</dbReference>
<dbReference type="Gene3D" id="3.10.400.20">
    <property type="match status" value="1"/>
</dbReference>
<dbReference type="PANTHER" id="PTHR12217:SF4">
    <property type="entry name" value="EUKARYOTIC TRANSLATION INITIATION FACTOR 2D"/>
    <property type="match status" value="1"/>
</dbReference>
<dbReference type="Proteomes" id="UP000009131">
    <property type="component" value="Unassembled WGS sequence"/>
</dbReference>
<dbReference type="OMA" id="MFLKPYR"/>
<dbReference type="PROSITE" id="PS50296">
    <property type="entry name" value="SUI1"/>
    <property type="match status" value="1"/>
</dbReference>
<dbReference type="InterPro" id="IPR039757">
    <property type="entry name" value="EIF2D"/>
</dbReference>
<dbReference type="EMBL" id="BABT02000067">
    <property type="protein sequence ID" value="GAA95852.1"/>
    <property type="molecule type" value="Genomic_DNA"/>
</dbReference>
<protein>
    <recommendedName>
        <fullName evidence="1">SUI1 domain-containing protein</fullName>
    </recommendedName>
</protein>
<dbReference type="Pfam" id="PF01253">
    <property type="entry name" value="SUI1"/>
    <property type="match status" value="1"/>
</dbReference>
<dbReference type="InterPro" id="IPR041366">
    <property type="entry name" value="Pre-PUA"/>
</dbReference>
<dbReference type="InterPro" id="IPR001950">
    <property type="entry name" value="SUI1"/>
</dbReference>
<sequence length="571" mass="62284">MFKKPLASHKPWSPLKNSERRKLAEEIAKTFAVSTELARLLVPDGILTSRGITHLDESVTLYACHLTADLPAATPYDPLWFRIGKSSNDLLVPSVYTLLRYPALLSIIVTAPMVIDKLAEGADLFRPGVNTSCLRRLPPAYTEGTLVAVSSGDDSERPCAVGQLSATPEKLARAATGKVVITLHAEQDHLWMSGTQSEPQRIALPTLEAEAASLALDDSVQPEEVPEALTKEAAVEPAKMLPVELVDALLEQALCYAVVNTLPNKSQFPLSASVVYSAHILPARPAAHADHIAQIDVKRSSHKTLAKFLKAMAAKDLLTLKEMKPEALVLSINKDAAPLKELRPYKTMAKLTAQARASEAQEAKEEASASSISVTDVYKPHGQTVAFFEKTSRSKDPLTAAQARKALIDYVDKEKLIHPVDPKFISIDPLLGQTLLKSNENVDAIDRSDAIHRLLQHCQKMHRVQLLGGKTELRKGTPTTVKVEIKARQGRKVVSIITGLELYGFLPERVSSELQVACASSTSVDQVFGSKKGAMEVLVQGDQSKTISDYLEVQGLPKQLVEVIPLQRKKK</sequence>
<dbReference type="Pfam" id="PF25304">
    <property type="entry name" value="WHD_eIF2D"/>
    <property type="match status" value="1"/>
</dbReference>
<dbReference type="STRING" id="764103.G7DZ42"/>
<reference evidence="2 3" key="1">
    <citation type="journal article" date="2011" name="J. Gen. Appl. Microbiol.">
        <title>Draft genome sequencing of the enigmatic basidiomycete Mixia osmundae.</title>
        <authorList>
            <person name="Nishida H."/>
            <person name="Nagatsuka Y."/>
            <person name="Sugiyama J."/>
        </authorList>
    </citation>
    <scope>NUCLEOTIDE SEQUENCE [LARGE SCALE GENOMIC DNA]</scope>
    <source>
        <strain evidence="3">CBS 9802 / IAM 14324 / JCM 22182 / KY 12970</strain>
    </source>
</reference>
<keyword evidence="3" id="KW-1185">Reference proteome</keyword>
<proteinExistence type="predicted"/>
<dbReference type="GO" id="GO:0001731">
    <property type="term" value="P:formation of translation preinitiation complex"/>
    <property type="evidence" value="ECO:0007669"/>
    <property type="project" value="InterPro"/>
</dbReference>
<dbReference type="SUPFAM" id="SSF88697">
    <property type="entry name" value="PUA domain-like"/>
    <property type="match status" value="1"/>
</dbReference>
<dbReference type="SUPFAM" id="SSF47592">
    <property type="entry name" value="SWIB/MDM2 domain"/>
    <property type="match status" value="1"/>
</dbReference>
<dbReference type="eggNOG" id="KOG2522">
    <property type="taxonomic scope" value="Eukaryota"/>
</dbReference>
<dbReference type="PROSITE" id="PS50890">
    <property type="entry name" value="PUA"/>
    <property type="match status" value="1"/>
</dbReference>
<dbReference type="InterPro" id="IPR048248">
    <property type="entry name" value="PUA_eIF2d-like"/>
</dbReference>
<comment type="caution">
    <text evidence="2">The sequence shown here is derived from an EMBL/GenBank/DDBJ whole genome shotgun (WGS) entry which is preliminary data.</text>
</comment>
<dbReference type="Pfam" id="PF26292">
    <property type="entry name" value="PUA_elF2D"/>
    <property type="match status" value="1"/>
</dbReference>
<dbReference type="CDD" id="cd11608">
    <property type="entry name" value="eIF2D_C"/>
    <property type="match status" value="1"/>
</dbReference>
<dbReference type="InterPro" id="IPR039759">
    <property type="entry name" value="eIF2D_SUI1"/>
</dbReference>
<dbReference type="Gene3D" id="3.30.780.10">
    <property type="entry name" value="SUI1-like domain"/>
    <property type="match status" value="1"/>
</dbReference>
<dbReference type="InterPro" id="IPR057429">
    <property type="entry name" value="WH_eIF2D"/>
</dbReference>
<accession>G7DZ42</accession>
<dbReference type="SUPFAM" id="SSF55159">
    <property type="entry name" value="eIF1-like"/>
    <property type="match status" value="1"/>
</dbReference>
<dbReference type="AlphaFoldDB" id="G7DZ42"/>
<dbReference type="Pfam" id="PF26291">
    <property type="entry name" value="SWIB_eIF2D"/>
    <property type="match status" value="1"/>
</dbReference>
<evidence type="ECO:0000313" key="2">
    <source>
        <dbReference type="EMBL" id="GAA95852.1"/>
    </source>
</evidence>
<dbReference type="InterPro" id="IPR058886">
    <property type="entry name" value="SWIB_eIF2D"/>
</dbReference>
<reference evidence="2 3" key="2">
    <citation type="journal article" date="2012" name="Open Biol.">
        <title>Characteristics of nucleosomes and linker DNA regions on the genome of the basidiomycete Mixia osmundae revealed by mono- and dinucleosome mapping.</title>
        <authorList>
            <person name="Nishida H."/>
            <person name="Kondo S."/>
            <person name="Matsumoto T."/>
            <person name="Suzuki Y."/>
            <person name="Yoshikawa H."/>
            <person name="Taylor T.D."/>
            <person name="Sugiyama J."/>
        </authorList>
    </citation>
    <scope>NUCLEOTIDE SEQUENCE [LARGE SCALE GENOMIC DNA]</scope>
    <source>
        <strain evidence="3">CBS 9802 / IAM 14324 / JCM 22182 / KY 12970</strain>
    </source>
</reference>